<feature type="domain" description="FAD-binding" evidence="5">
    <location>
        <begin position="310"/>
        <end position="346"/>
    </location>
</feature>
<keyword evidence="4" id="KW-0503">Monooxygenase</keyword>
<dbReference type="InterPro" id="IPR002938">
    <property type="entry name" value="FAD-bd"/>
</dbReference>
<keyword evidence="7" id="KW-1185">Reference proteome</keyword>
<protein>
    <recommendedName>
        <fullName evidence="5">FAD-binding domain-containing protein</fullName>
    </recommendedName>
</protein>
<comment type="caution">
    <text evidence="6">The sequence shown here is derived from an EMBL/GenBank/DDBJ whole genome shotgun (WGS) entry which is preliminary data.</text>
</comment>
<dbReference type="InterPro" id="IPR036188">
    <property type="entry name" value="FAD/NAD-bd_sf"/>
</dbReference>
<evidence type="ECO:0000256" key="1">
    <source>
        <dbReference type="ARBA" id="ARBA00022630"/>
    </source>
</evidence>
<evidence type="ECO:0000256" key="2">
    <source>
        <dbReference type="ARBA" id="ARBA00022827"/>
    </source>
</evidence>
<dbReference type="EMBL" id="MAVT02000882">
    <property type="protein sequence ID" value="POS72996.1"/>
    <property type="molecule type" value="Genomic_DNA"/>
</dbReference>
<evidence type="ECO:0000256" key="3">
    <source>
        <dbReference type="ARBA" id="ARBA00023002"/>
    </source>
</evidence>
<dbReference type="OrthoDB" id="655030at2759"/>
<sequence>MPSPKIAIIGAGPVGTMLGRLLIRQSPSHSITIFESEPSPNYRSQGGTLDLHTDTGLAAIKEAGLWEEFSKHARYDGEALLMTDKNLKPFYQVKPSASPDKKGGHLGGQRPEIDRSALRKMLIESLPADTITWGHHLKEVVPGIDSRSTKLVFTLSDGSTTTKSGFDLIVGADGAWSKIRGVLSDVKPHFAGVSSQAFEIPDAAATAPEVYELVNRGSVFSHADGHKTNMQQMGDGSITLYLTDDEDWFKSPERCGFDASDLEASKAAALERFRDWHPLIRQAISRTRGRTVPRSLYMLPVGFSFPHRAGVTVIGDAAHVMTPFAGEGVNVGMEDARRLAAAVAAAGDDLGKLDSGLAAFEKDMFSRAREFAALTETVLQAWFFTEDCPRSAAPKALSTHVSFHAPWLVKPLVGGLAYSYFSVRKMPCGVHLVGSICLPSADEVFRKTTALLPGHLRRITDGETQHRQQFCAFQRDVFARAGASQALRKYDAERYPLSSDPVPVDEAERLVQHLTKHHLHTGYDTHAIESYKLFTRLRNEGVIPPGVRFQVSLPTPINVRTMIVPPYQAALEPVYEAELLRDLQRIEAVVPAGDLAVQVVRG</sequence>
<accession>A0A2P5HRV3</accession>
<dbReference type="Gene3D" id="3.50.50.60">
    <property type="entry name" value="FAD/NAD(P)-binding domain"/>
    <property type="match status" value="1"/>
</dbReference>
<proteinExistence type="predicted"/>
<dbReference type="Proteomes" id="UP000094444">
    <property type="component" value="Unassembled WGS sequence"/>
</dbReference>
<dbReference type="Pfam" id="PF01494">
    <property type="entry name" value="FAD_binding_3"/>
    <property type="match status" value="2"/>
</dbReference>
<dbReference type="PRINTS" id="PR00420">
    <property type="entry name" value="RNGMNOXGNASE"/>
</dbReference>
<name>A0A2P5HRV3_DIAHE</name>
<reference evidence="6" key="1">
    <citation type="submission" date="2017-09" db="EMBL/GenBank/DDBJ databases">
        <title>Polyketide synthases of a Diaporthe helianthi virulent isolate.</title>
        <authorList>
            <person name="Baroncelli R."/>
        </authorList>
    </citation>
    <scope>NUCLEOTIDE SEQUENCE [LARGE SCALE GENOMIC DNA]</scope>
    <source>
        <strain evidence="6">7/96</strain>
    </source>
</reference>
<evidence type="ECO:0000313" key="6">
    <source>
        <dbReference type="EMBL" id="POS72996.1"/>
    </source>
</evidence>
<evidence type="ECO:0000313" key="7">
    <source>
        <dbReference type="Proteomes" id="UP000094444"/>
    </source>
</evidence>
<keyword evidence="3" id="KW-0560">Oxidoreductase</keyword>
<dbReference type="AlphaFoldDB" id="A0A2P5HRV3"/>
<dbReference type="SUPFAM" id="SSF51905">
    <property type="entry name" value="FAD/NAD(P)-binding domain"/>
    <property type="match status" value="1"/>
</dbReference>
<dbReference type="PANTHER" id="PTHR46972:SF1">
    <property type="entry name" value="FAD DEPENDENT OXIDOREDUCTASE DOMAIN-CONTAINING PROTEIN"/>
    <property type="match status" value="1"/>
</dbReference>
<dbReference type="STRING" id="158607.A0A2P5HRV3"/>
<keyword evidence="2" id="KW-0274">FAD</keyword>
<organism evidence="6 7">
    <name type="scientific">Diaporthe helianthi</name>
    <dbReference type="NCBI Taxonomy" id="158607"/>
    <lineage>
        <taxon>Eukaryota</taxon>
        <taxon>Fungi</taxon>
        <taxon>Dikarya</taxon>
        <taxon>Ascomycota</taxon>
        <taxon>Pezizomycotina</taxon>
        <taxon>Sordariomycetes</taxon>
        <taxon>Sordariomycetidae</taxon>
        <taxon>Diaporthales</taxon>
        <taxon>Diaporthaceae</taxon>
        <taxon>Diaporthe</taxon>
    </lineage>
</organism>
<keyword evidence="1" id="KW-0285">Flavoprotein</keyword>
<gene>
    <name evidence="6" type="ORF">DHEL01_v208611</name>
</gene>
<dbReference type="InParanoid" id="A0A2P5HRV3"/>
<feature type="domain" description="FAD-binding" evidence="5">
    <location>
        <begin position="6"/>
        <end position="184"/>
    </location>
</feature>
<evidence type="ECO:0000259" key="5">
    <source>
        <dbReference type="Pfam" id="PF01494"/>
    </source>
</evidence>
<dbReference type="PANTHER" id="PTHR46972">
    <property type="entry name" value="MONOOXYGENASE ASQM-RELATED"/>
    <property type="match status" value="1"/>
</dbReference>
<evidence type="ECO:0000256" key="4">
    <source>
        <dbReference type="ARBA" id="ARBA00023033"/>
    </source>
</evidence>
<dbReference type="GO" id="GO:0071949">
    <property type="term" value="F:FAD binding"/>
    <property type="evidence" value="ECO:0007669"/>
    <property type="project" value="InterPro"/>
</dbReference>
<dbReference type="GO" id="GO:0004497">
    <property type="term" value="F:monooxygenase activity"/>
    <property type="evidence" value="ECO:0007669"/>
    <property type="project" value="UniProtKB-KW"/>
</dbReference>